<reference evidence="4 5" key="1">
    <citation type="journal article" date="2009" name="Stand. Genomic Sci.">
        <title>Complete genome sequence of Desulfotomaculum acetoxidans type strain (5575).</title>
        <authorList>
            <person name="Spring S."/>
            <person name="Lapidus A."/>
            <person name="Schroder M."/>
            <person name="Gleim D."/>
            <person name="Sims D."/>
            <person name="Meincke L."/>
            <person name="Glavina Del Rio T."/>
            <person name="Tice H."/>
            <person name="Copeland A."/>
            <person name="Cheng J.F."/>
            <person name="Lucas S."/>
            <person name="Chen F."/>
            <person name="Nolan M."/>
            <person name="Bruce D."/>
            <person name="Goodwin L."/>
            <person name="Pitluck S."/>
            <person name="Ivanova N."/>
            <person name="Mavromatis K."/>
            <person name="Mikhailova N."/>
            <person name="Pati A."/>
            <person name="Chen A."/>
            <person name="Palaniappan K."/>
            <person name="Land M."/>
            <person name="Hauser L."/>
            <person name="Chang Y.J."/>
            <person name="Jeffries C.D."/>
            <person name="Chain P."/>
            <person name="Saunders E."/>
            <person name="Brettin T."/>
            <person name="Detter J.C."/>
            <person name="Goker M."/>
            <person name="Bristow J."/>
            <person name="Eisen J.A."/>
            <person name="Markowitz V."/>
            <person name="Hugenholtz P."/>
            <person name="Kyrpides N.C."/>
            <person name="Klenk H.P."/>
            <person name="Han C."/>
        </authorList>
    </citation>
    <scope>NUCLEOTIDE SEQUENCE [LARGE SCALE GENOMIC DNA]</scope>
    <source>
        <strain evidence="5">ATCC 49208 / DSM 771 / VKM B-1644</strain>
    </source>
</reference>
<gene>
    <name evidence="4" type="ordered locus">Dtox_2330</name>
</gene>
<dbReference type="RefSeq" id="WP_015757844.1">
    <property type="nucleotide sequence ID" value="NC_013216.1"/>
</dbReference>
<dbReference type="AlphaFoldDB" id="C8W088"/>
<keyword evidence="5" id="KW-1185">Reference proteome</keyword>
<sequence length="224" mass="24704">MKIIGINGSPRKSQSRTAQLVKEVLNSAAASGAEIEYIDIIDLKLNFCIACDKCHKSGKCVHNDDFQALMDKIAAADALVVGSPVYIFSVTAQLKVWLDRLGGTTIHCQQLLGKYGAVVATSGSSGENETAQYLETSLIFTGMQCVGKVAGSIDTDGLLAADSQLMKEAGELGLSLVKAVETKQEFPEQINMHKQFLEYFKYALLKHQDKWAWEYKYWQDKGWL</sequence>
<evidence type="ECO:0000313" key="5">
    <source>
        <dbReference type="Proteomes" id="UP000002217"/>
    </source>
</evidence>
<feature type="domain" description="NADPH-dependent FMN reductase-like" evidence="3">
    <location>
        <begin position="1"/>
        <end position="153"/>
    </location>
</feature>
<dbReference type="EMBL" id="CP001720">
    <property type="protein sequence ID" value="ACV63143.1"/>
    <property type="molecule type" value="Genomic_DNA"/>
</dbReference>
<dbReference type="PANTHER" id="PTHR43278:SF1">
    <property type="entry name" value="IRON-SULFUR FLAVOPROTEIN MJ1083"/>
    <property type="match status" value="1"/>
</dbReference>
<proteinExistence type="predicted"/>
<dbReference type="KEGG" id="dae:Dtox_2330"/>
<evidence type="ECO:0000313" key="4">
    <source>
        <dbReference type="EMBL" id="ACV63143.1"/>
    </source>
</evidence>
<evidence type="ECO:0000256" key="1">
    <source>
        <dbReference type="ARBA" id="ARBA00022630"/>
    </source>
</evidence>
<dbReference type="InterPro" id="IPR005025">
    <property type="entry name" value="FMN_Rdtase-like_dom"/>
</dbReference>
<keyword evidence="2" id="KW-0288">FMN</keyword>
<dbReference type="SUPFAM" id="SSF52218">
    <property type="entry name" value="Flavoproteins"/>
    <property type="match status" value="1"/>
</dbReference>
<organism evidence="4 5">
    <name type="scientific">Desulfofarcimen acetoxidans (strain ATCC 49208 / DSM 771 / KCTC 5769 / VKM B-1644 / 5575)</name>
    <name type="common">Desulfotomaculum acetoxidans</name>
    <dbReference type="NCBI Taxonomy" id="485916"/>
    <lineage>
        <taxon>Bacteria</taxon>
        <taxon>Bacillati</taxon>
        <taxon>Bacillota</taxon>
        <taxon>Clostridia</taxon>
        <taxon>Eubacteriales</taxon>
        <taxon>Peptococcaceae</taxon>
        <taxon>Desulfofarcimen</taxon>
    </lineage>
</organism>
<dbReference type="Gene3D" id="3.40.50.360">
    <property type="match status" value="1"/>
</dbReference>
<dbReference type="PANTHER" id="PTHR43278">
    <property type="entry name" value="NAD(P)H-DEPENDENT FMN-CONTAINING OXIDOREDUCTASE YWQN-RELATED"/>
    <property type="match status" value="1"/>
</dbReference>
<dbReference type="Proteomes" id="UP000002217">
    <property type="component" value="Chromosome"/>
</dbReference>
<dbReference type="eggNOG" id="COG0655">
    <property type="taxonomic scope" value="Bacteria"/>
</dbReference>
<evidence type="ECO:0000259" key="3">
    <source>
        <dbReference type="Pfam" id="PF03358"/>
    </source>
</evidence>
<dbReference type="OrthoDB" id="6398207at2"/>
<dbReference type="GO" id="GO:0016491">
    <property type="term" value="F:oxidoreductase activity"/>
    <property type="evidence" value="ECO:0007669"/>
    <property type="project" value="InterPro"/>
</dbReference>
<accession>C8W088</accession>
<keyword evidence="1" id="KW-0285">Flavoprotein</keyword>
<protein>
    <submittedName>
        <fullName evidence="4">NADPH-dependent FMN reductase</fullName>
    </submittedName>
</protein>
<dbReference type="HOGENOM" id="CLU_050993_1_0_9"/>
<dbReference type="Pfam" id="PF03358">
    <property type="entry name" value="FMN_red"/>
    <property type="match status" value="1"/>
</dbReference>
<evidence type="ECO:0000256" key="2">
    <source>
        <dbReference type="ARBA" id="ARBA00022643"/>
    </source>
</evidence>
<dbReference type="STRING" id="485916.Dtox_2330"/>
<dbReference type="InterPro" id="IPR029039">
    <property type="entry name" value="Flavoprotein-like_sf"/>
</dbReference>
<dbReference type="InterPro" id="IPR051796">
    <property type="entry name" value="ISF_SsuE-like"/>
</dbReference>
<name>C8W088_DESAS</name>